<evidence type="ECO:0000313" key="2">
    <source>
        <dbReference type="EMBL" id="ABA89953.1"/>
    </source>
</evidence>
<keyword evidence="2" id="KW-0378">Hydrolase</keyword>
<sequence length="239" mass="26018">MQLTFHGTLSSIANGNTRHARQSLLEIAYGGRRLLIDCGRDWLGGLPIIDPVALLLTHAHDDHSGGLACGAPCPVYAAASTWEKIADFPLHQKVCVPLQQPFYIAGIRIEAFALQHSPRAPAVGYRIQAGRSVVFYCPDVARIPSQRQALQGVQLYIGDGAAYRQSLLRVEDGRLCGHAPLSAQLQWCAEAKIPRMLATHCGAEIIANENQITRQLQTRAHRLGIQAGIAHDGMLLKLP</sequence>
<accession>Q3A104</accession>
<protein>
    <submittedName>
        <fullName evidence="2">Metal-dependent hydrolase, beta-lactamase superfamily</fullName>
    </submittedName>
</protein>
<organism evidence="2 3">
    <name type="scientific">Syntrophotalea carbinolica (strain DSM 2380 / NBRC 103641 / GraBd1)</name>
    <name type="common">Pelobacter carbinolicus</name>
    <dbReference type="NCBI Taxonomy" id="338963"/>
    <lineage>
        <taxon>Bacteria</taxon>
        <taxon>Pseudomonadati</taxon>
        <taxon>Thermodesulfobacteriota</taxon>
        <taxon>Desulfuromonadia</taxon>
        <taxon>Desulfuromonadales</taxon>
        <taxon>Syntrophotaleaceae</taxon>
        <taxon>Syntrophotalea</taxon>
    </lineage>
</organism>
<name>Q3A104_SYNC1</name>
<evidence type="ECO:0000313" key="3">
    <source>
        <dbReference type="Proteomes" id="UP000002534"/>
    </source>
</evidence>
<dbReference type="SUPFAM" id="SSF56281">
    <property type="entry name" value="Metallo-hydrolase/oxidoreductase"/>
    <property type="match status" value="1"/>
</dbReference>
<dbReference type="Proteomes" id="UP000002534">
    <property type="component" value="Chromosome"/>
</dbReference>
<dbReference type="OrthoDB" id="9803916at2"/>
<dbReference type="AlphaFoldDB" id="Q3A104"/>
<feature type="domain" description="Metallo-beta-lactamase" evidence="1">
    <location>
        <begin position="21"/>
        <end position="178"/>
    </location>
</feature>
<dbReference type="STRING" id="338963.Pcar_2717"/>
<dbReference type="SMART" id="SM00849">
    <property type="entry name" value="Lactamase_B"/>
    <property type="match status" value="1"/>
</dbReference>
<evidence type="ECO:0000259" key="1">
    <source>
        <dbReference type="SMART" id="SM00849"/>
    </source>
</evidence>
<dbReference type="GO" id="GO:0016787">
    <property type="term" value="F:hydrolase activity"/>
    <property type="evidence" value="ECO:0007669"/>
    <property type="project" value="UniProtKB-KW"/>
</dbReference>
<proteinExistence type="predicted"/>
<gene>
    <name evidence="2" type="ordered locus">Pcar_2717</name>
</gene>
<dbReference type="PANTHER" id="PTHR42663:SF6">
    <property type="entry name" value="HYDROLASE C777.06C-RELATED"/>
    <property type="match status" value="1"/>
</dbReference>
<dbReference type="InterPro" id="IPR036866">
    <property type="entry name" value="RibonucZ/Hydroxyglut_hydro"/>
</dbReference>
<dbReference type="eggNOG" id="COG1235">
    <property type="taxonomic scope" value="Bacteria"/>
</dbReference>
<dbReference type="Pfam" id="PF12706">
    <property type="entry name" value="Lactamase_B_2"/>
    <property type="match status" value="1"/>
</dbReference>
<reference evidence="3" key="1">
    <citation type="submission" date="2005-10" db="EMBL/GenBank/DDBJ databases">
        <title>Complete sequence of Pelobacter carbinolicus DSM 2380.</title>
        <authorList>
            <person name="Copeland A."/>
            <person name="Lucas S."/>
            <person name="Lapidus A."/>
            <person name="Barry K."/>
            <person name="Detter J.C."/>
            <person name="Glavina T."/>
            <person name="Hammon N."/>
            <person name="Israni S."/>
            <person name="Pitluck S."/>
            <person name="Chertkov O."/>
            <person name="Schmutz J."/>
            <person name="Larimer F."/>
            <person name="Land M."/>
            <person name="Kyrpides N."/>
            <person name="Ivanova N."/>
            <person name="Richardson P."/>
        </authorList>
    </citation>
    <scope>NUCLEOTIDE SEQUENCE [LARGE SCALE GENOMIC DNA]</scope>
    <source>
        <strain evidence="3">DSM 2380 / NBRC 103641 / GraBd1</strain>
    </source>
</reference>
<reference evidence="2 3" key="2">
    <citation type="journal article" date="2012" name="BMC Genomics">
        <title>The genome of Pelobacter carbinolicus reveals surprising metabolic capabilities and physiological features.</title>
        <authorList>
            <person name="Aklujkar M."/>
            <person name="Haveman S.A."/>
            <person name="Didonato R.Jr."/>
            <person name="Chertkov O."/>
            <person name="Han C.S."/>
            <person name="Land M.L."/>
            <person name="Brown P."/>
            <person name="Lovley D.R."/>
        </authorList>
    </citation>
    <scope>NUCLEOTIDE SEQUENCE [LARGE SCALE GENOMIC DNA]</scope>
    <source>
        <strain evidence="3">DSM 2380 / NBRC 103641 / GraBd1</strain>
    </source>
</reference>
<dbReference type="EMBL" id="CP000142">
    <property type="protein sequence ID" value="ABA89953.1"/>
    <property type="molecule type" value="Genomic_DNA"/>
</dbReference>
<dbReference type="HOGENOM" id="CLU_1155707_0_0_7"/>
<dbReference type="RefSeq" id="WP_011342496.1">
    <property type="nucleotide sequence ID" value="NC_007498.2"/>
</dbReference>
<dbReference type="PANTHER" id="PTHR42663">
    <property type="entry name" value="HYDROLASE C777.06C-RELATED-RELATED"/>
    <property type="match status" value="1"/>
</dbReference>
<keyword evidence="3" id="KW-1185">Reference proteome</keyword>
<dbReference type="InterPro" id="IPR001279">
    <property type="entry name" value="Metallo-B-lactamas"/>
</dbReference>
<dbReference type="KEGG" id="pca:Pcar_2717"/>
<dbReference type="Gene3D" id="3.60.15.10">
    <property type="entry name" value="Ribonuclease Z/Hydroxyacylglutathione hydrolase-like"/>
    <property type="match status" value="1"/>
</dbReference>